<evidence type="ECO:0000256" key="1">
    <source>
        <dbReference type="SAM" id="Phobius"/>
    </source>
</evidence>
<evidence type="ECO:0000313" key="3">
    <source>
        <dbReference type="Proteomes" id="UP001187315"/>
    </source>
</evidence>
<comment type="caution">
    <text evidence="2">The sequence shown here is derived from an EMBL/GenBank/DDBJ whole genome shotgun (WGS) entry which is preliminary data.</text>
</comment>
<dbReference type="Proteomes" id="UP001187315">
    <property type="component" value="Unassembled WGS sequence"/>
</dbReference>
<sequence length="70" mass="7743">MEFSLMPAQHYPVTFMDSPLNGNTSLQTSVFNLNQENEGKFSSDTIWLWVAIIATVCNIVVVAVVCVCAF</sequence>
<keyword evidence="1" id="KW-1133">Transmembrane helix</keyword>
<keyword evidence="3" id="KW-1185">Reference proteome</keyword>
<dbReference type="AlphaFoldDB" id="A0AA88N265"/>
<evidence type="ECO:0000313" key="2">
    <source>
        <dbReference type="EMBL" id="KAK2848321.1"/>
    </source>
</evidence>
<proteinExistence type="predicted"/>
<feature type="transmembrane region" description="Helical" evidence="1">
    <location>
        <begin position="46"/>
        <end position="69"/>
    </location>
</feature>
<name>A0AA88N265_TACVA</name>
<dbReference type="EMBL" id="JAVHJS010000009">
    <property type="protein sequence ID" value="KAK2848321.1"/>
    <property type="molecule type" value="Genomic_DNA"/>
</dbReference>
<keyword evidence="1" id="KW-0472">Membrane</keyword>
<reference evidence="2" key="1">
    <citation type="submission" date="2023-08" db="EMBL/GenBank/DDBJ databases">
        <title>Pelteobagrus vachellii genome.</title>
        <authorList>
            <person name="Liu H."/>
        </authorList>
    </citation>
    <scope>NUCLEOTIDE SEQUENCE</scope>
    <source>
        <strain evidence="2">PRFRI_2022a</strain>
        <tissue evidence="2">Muscle</tissue>
    </source>
</reference>
<protein>
    <submittedName>
        <fullName evidence="2">Uncharacterized protein</fullName>
    </submittedName>
</protein>
<gene>
    <name evidence="2" type="ORF">Q7C36_010003</name>
</gene>
<accession>A0AA88N265</accession>
<keyword evidence="1" id="KW-0812">Transmembrane</keyword>
<organism evidence="2 3">
    <name type="scientific">Tachysurus vachellii</name>
    <name type="common">Darkbarbel catfish</name>
    <name type="synonym">Pelteobagrus vachellii</name>
    <dbReference type="NCBI Taxonomy" id="175792"/>
    <lineage>
        <taxon>Eukaryota</taxon>
        <taxon>Metazoa</taxon>
        <taxon>Chordata</taxon>
        <taxon>Craniata</taxon>
        <taxon>Vertebrata</taxon>
        <taxon>Euteleostomi</taxon>
        <taxon>Actinopterygii</taxon>
        <taxon>Neopterygii</taxon>
        <taxon>Teleostei</taxon>
        <taxon>Ostariophysi</taxon>
        <taxon>Siluriformes</taxon>
        <taxon>Bagridae</taxon>
        <taxon>Tachysurus</taxon>
    </lineage>
</organism>